<dbReference type="InterPro" id="IPR027417">
    <property type="entry name" value="P-loop_NTPase"/>
</dbReference>
<comment type="subcellular location">
    <subcellularLocation>
        <location evidence="2">Cytoplasm</location>
    </subcellularLocation>
    <subcellularLocation>
        <location evidence="1">Nucleus</location>
    </subcellularLocation>
</comment>
<gene>
    <name evidence="9" type="ORF">EK21DRAFT_69587</name>
</gene>
<dbReference type="CDD" id="cd19496">
    <property type="entry name" value="Elp5"/>
    <property type="match status" value="1"/>
</dbReference>
<dbReference type="PANTHER" id="PTHR15641">
    <property type="entry name" value="ELONGATOR COMPLEX PROTEIN 5"/>
    <property type="match status" value="1"/>
</dbReference>
<keyword evidence="8" id="KW-0539">Nucleus</keyword>
<dbReference type="GO" id="GO:0002098">
    <property type="term" value="P:tRNA wobble uridine modification"/>
    <property type="evidence" value="ECO:0007669"/>
    <property type="project" value="InterPro"/>
</dbReference>
<keyword evidence="6" id="KW-0963">Cytoplasm</keyword>
<evidence type="ECO:0000313" key="9">
    <source>
        <dbReference type="EMBL" id="KAF2028556.1"/>
    </source>
</evidence>
<reference evidence="9" key="1">
    <citation type="journal article" date="2020" name="Stud. Mycol.">
        <title>101 Dothideomycetes genomes: a test case for predicting lifestyles and emergence of pathogens.</title>
        <authorList>
            <person name="Haridas S."/>
            <person name="Albert R."/>
            <person name="Binder M."/>
            <person name="Bloem J."/>
            <person name="Labutti K."/>
            <person name="Salamov A."/>
            <person name="Andreopoulos B."/>
            <person name="Baker S."/>
            <person name="Barry K."/>
            <person name="Bills G."/>
            <person name="Bluhm B."/>
            <person name="Cannon C."/>
            <person name="Castanera R."/>
            <person name="Culley D."/>
            <person name="Daum C."/>
            <person name="Ezra D."/>
            <person name="Gonzalez J."/>
            <person name="Henrissat B."/>
            <person name="Kuo A."/>
            <person name="Liang C."/>
            <person name="Lipzen A."/>
            <person name="Lutzoni F."/>
            <person name="Magnuson J."/>
            <person name="Mondo S."/>
            <person name="Nolan M."/>
            <person name="Ohm R."/>
            <person name="Pangilinan J."/>
            <person name="Park H.-J."/>
            <person name="Ramirez L."/>
            <person name="Alfaro M."/>
            <person name="Sun H."/>
            <person name="Tritt A."/>
            <person name="Yoshinaga Y."/>
            <person name="Zwiers L.-H."/>
            <person name="Turgeon B."/>
            <person name="Goodwin S."/>
            <person name="Spatafora J."/>
            <person name="Crous P."/>
            <person name="Grigoriev I."/>
        </authorList>
    </citation>
    <scope>NUCLEOTIDE SEQUENCE</scope>
    <source>
        <strain evidence="9">CBS 110217</strain>
    </source>
</reference>
<organism evidence="9 10">
    <name type="scientific">Setomelanomma holmii</name>
    <dbReference type="NCBI Taxonomy" id="210430"/>
    <lineage>
        <taxon>Eukaryota</taxon>
        <taxon>Fungi</taxon>
        <taxon>Dikarya</taxon>
        <taxon>Ascomycota</taxon>
        <taxon>Pezizomycotina</taxon>
        <taxon>Dothideomycetes</taxon>
        <taxon>Pleosporomycetidae</taxon>
        <taxon>Pleosporales</taxon>
        <taxon>Pleosporineae</taxon>
        <taxon>Phaeosphaeriaceae</taxon>
        <taxon>Setomelanomma</taxon>
    </lineage>
</organism>
<dbReference type="GO" id="GO:0000049">
    <property type="term" value="F:tRNA binding"/>
    <property type="evidence" value="ECO:0007669"/>
    <property type="project" value="TreeGrafter"/>
</dbReference>
<proteinExistence type="inferred from homology"/>
<dbReference type="GO" id="GO:0005829">
    <property type="term" value="C:cytosol"/>
    <property type="evidence" value="ECO:0007669"/>
    <property type="project" value="TreeGrafter"/>
</dbReference>
<dbReference type="AlphaFoldDB" id="A0A9P4H5L1"/>
<dbReference type="Pfam" id="PF10483">
    <property type="entry name" value="Elong_Iki1"/>
    <property type="match status" value="1"/>
</dbReference>
<accession>A0A9P4H5L1</accession>
<evidence type="ECO:0000256" key="1">
    <source>
        <dbReference type="ARBA" id="ARBA00004123"/>
    </source>
</evidence>
<evidence type="ECO:0000256" key="7">
    <source>
        <dbReference type="ARBA" id="ARBA00022694"/>
    </source>
</evidence>
<dbReference type="PANTHER" id="PTHR15641:SF1">
    <property type="entry name" value="ELONGATOR COMPLEX PROTEIN 5"/>
    <property type="match status" value="1"/>
</dbReference>
<dbReference type="OrthoDB" id="166907at2759"/>
<keyword evidence="10" id="KW-1185">Reference proteome</keyword>
<dbReference type="GO" id="GO:0005634">
    <property type="term" value="C:nucleus"/>
    <property type="evidence" value="ECO:0007669"/>
    <property type="project" value="UniProtKB-SubCell"/>
</dbReference>
<dbReference type="Proteomes" id="UP000799777">
    <property type="component" value="Unassembled WGS sequence"/>
</dbReference>
<name>A0A9P4H5L1_9PLEO</name>
<evidence type="ECO:0000256" key="4">
    <source>
        <dbReference type="ARBA" id="ARBA00009567"/>
    </source>
</evidence>
<dbReference type="InterPro" id="IPR019519">
    <property type="entry name" value="Elp5"/>
</dbReference>
<evidence type="ECO:0000256" key="8">
    <source>
        <dbReference type="ARBA" id="ARBA00023242"/>
    </source>
</evidence>
<evidence type="ECO:0000256" key="3">
    <source>
        <dbReference type="ARBA" id="ARBA00005043"/>
    </source>
</evidence>
<sequence length="433" mass="48161">MTFSQSQLAYFDCDGAIRTPELLHRLLPNGGPLPEWLIDLREDQLGAPIKSSSSSKKRPIDPNGQRGCWIKKDNFHTRGGIHKRKRKLEARSVRDAMAPLNLAQHQRHYVHLMSRVLNIRTNASPFTLILDDLNQRAMPVVGELVRRALSRNVNVVVISFESTRFHSAVRSVPAHGQSSGEQIMQDLQKAMNDAKESLVVVDSLYELLNVEGIDMSAIFNLVAGKFASTLVGVYHQDMFPEQDPRNAYAPQPLDLIKYMATSVITCKSFAHVLAAKAAKERSLPEPTHGLLQGAEGIVQCLDANDHRGVVLEAEFRRKSGRPESETYFLRTARHSDYSVPTGGLPYGILKQEFVTLLDMVPAYGSQEVLGMVQAAANEIESTFNLGLTDKQKQAREGVVLPYFDAQKGEGGEGGRILYDMGSEDDFDEEEDEI</sequence>
<protein>
    <recommendedName>
        <fullName evidence="5">Elongator complex protein 5</fullName>
    </recommendedName>
</protein>
<dbReference type="GO" id="GO:0033588">
    <property type="term" value="C:elongator holoenzyme complex"/>
    <property type="evidence" value="ECO:0007669"/>
    <property type="project" value="InterPro"/>
</dbReference>
<evidence type="ECO:0000256" key="6">
    <source>
        <dbReference type="ARBA" id="ARBA00022490"/>
    </source>
</evidence>
<evidence type="ECO:0000256" key="5">
    <source>
        <dbReference type="ARBA" id="ARBA00020264"/>
    </source>
</evidence>
<keyword evidence="7" id="KW-0819">tRNA processing</keyword>
<dbReference type="EMBL" id="ML978211">
    <property type="protein sequence ID" value="KAF2028556.1"/>
    <property type="molecule type" value="Genomic_DNA"/>
</dbReference>
<comment type="pathway">
    <text evidence="3">tRNA modification; 5-methoxycarbonylmethyl-2-thiouridine-tRNA biosynthesis.</text>
</comment>
<comment type="similarity">
    <text evidence="4">Belongs to the ELP5 family.</text>
</comment>
<evidence type="ECO:0000256" key="2">
    <source>
        <dbReference type="ARBA" id="ARBA00004496"/>
    </source>
</evidence>
<dbReference type="Gene3D" id="3.40.50.300">
    <property type="entry name" value="P-loop containing nucleotide triphosphate hydrolases"/>
    <property type="match status" value="1"/>
</dbReference>
<comment type="caution">
    <text evidence="9">The sequence shown here is derived from an EMBL/GenBank/DDBJ whole genome shotgun (WGS) entry which is preliminary data.</text>
</comment>
<evidence type="ECO:0000313" key="10">
    <source>
        <dbReference type="Proteomes" id="UP000799777"/>
    </source>
</evidence>